<comment type="subcellular location">
    <subcellularLocation>
        <location evidence="7">Secreted</location>
    </subcellularLocation>
</comment>
<evidence type="ECO:0000256" key="4">
    <source>
        <dbReference type="ARBA" id="ARBA00022801"/>
    </source>
</evidence>
<proteinExistence type="inferred from homology"/>
<dbReference type="PRINTS" id="PR00730">
    <property type="entry name" value="THERMOLYSIN"/>
</dbReference>
<dbReference type="Pfam" id="PF02868">
    <property type="entry name" value="Peptidase_M4_C"/>
    <property type="match status" value="1"/>
</dbReference>
<feature type="region of interest" description="Disordered" evidence="8">
    <location>
        <begin position="59"/>
        <end position="94"/>
    </location>
</feature>
<comment type="similarity">
    <text evidence="1 7">Belongs to the peptidase M4 family.</text>
</comment>
<dbReference type="InterPro" id="IPR023612">
    <property type="entry name" value="Peptidase_M4"/>
</dbReference>
<organism evidence="11 12">
    <name type="scientific">Streptomyces cinnamoneus</name>
    <name type="common">Streptoverticillium cinnamoneum</name>
    <dbReference type="NCBI Taxonomy" id="53446"/>
    <lineage>
        <taxon>Bacteria</taxon>
        <taxon>Bacillati</taxon>
        <taxon>Actinomycetota</taxon>
        <taxon>Actinomycetes</taxon>
        <taxon>Kitasatosporales</taxon>
        <taxon>Streptomycetaceae</taxon>
        <taxon>Streptomyces</taxon>
        <taxon>Streptomyces cinnamoneus group</taxon>
    </lineage>
</organism>
<evidence type="ECO:0000256" key="2">
    <source>
        <dbReference type="ARBA" id="ARBA00022670"/>
    </source>
</evidence>
<dbReference type="Gene3D" id="1.10.390.10">
    <property type="entry name" value="Neutral Protease Domain 2"/>
    <property type="match status" value="1"/>
</dbReference>
<keyword evidence="6 7" id="KW-0482">Metalloprotease</keyword>
<feature type="signal peptide" evidence="7">
    <location>
        <begin position="1"/>
        <end position="31"/>
    </location>
</feature>
<keyword evidence="5 7" id="KW-0862">Zinc</keyword>
<dbReference type="GO" id="GO:0046872">
    <property type="term" value="F:metal ion binding"/>
    <property type="evidence" value="ECO:0007669"/>
    <property type="project" value="UniProtKB-UniRule"/>
</dbReference>
<comment type="function">
    <text evidence="7">Extracellular zinc metalloprotease.</text>
</comment>
<dbReference type="EC" id="3.4.24.-" evidence="7"/>
<dbReference type="GO" id="GO:0004222">
    <property type="term" value="F:metalloendopeptidase activity"/>
    <property type="evidence" value="ECO:0007669"/>
    <property type="project" value="UniProtKB-UniRule"/>
</dbReference>
<dbReference type="AlphaFoldDB" id="A0A918U1C5"/>
<dbReference type="GO" id="GO:0005576">
    <property type="term" value="C:extracellular region"/>
    <property type="evidence" value="ECO:0007669"/>
    <property type="project" value="UniProtKB-SubCell"/>
</dbReference>
<dbReference type="CDD" id="cd09597">
    <property type="entry name" value="M4_TLP"/>
    <property type="match status" value="1"/>
</dbReference>
<reference evidence="11" key="2">
    <citation type="submission" date="2020-09" db="EMBL/GenBank/DDBJ databases">
        <authorList>
            <person name="Sun Q."/>
            <person name="Ohkuma M."/>
        </authorList>
    </citation>
    <scope>NUCLEOTIDE SEQUENCE</scope>
    <source>
        <strain evidence="11">JCM 4633</strain>
    </source>
</reference>
<evidence type="ECO:0000256" key="8">
    <source>
        <dbReference type="SAM" id="MobiDB-lite"/>
    </source>
</evidence>
<gene>
    <name evidence="11" type="ORF">GCM10010507_62090</name>
</gene>
<dbReference type="SUPFAM" id="SSF55486">
    <property type="entry name" value="Metalloproteases ('zincins'), catalytic domain"/>
    <property type="match status" value="1"/>
</dbReference>
<feature type="compositionally biased region" description="Polar residues" evidence="8">
    <location>
        <begin position="79"/>
        <end position="89"/>
    </location>
</feature>
<comment type="caution">
    <text evidence="11">The sequence shown here is derived from an EMBL/GenBank/DDBJ whole genome shotgun (WGS) entry which is preliminary data.</text>
</comment>
<dbReference type="PANTHER" id="PTHR33794:SF1">
    <property type="entry name" value="BACILLOLYSIN"/>
    <property type="match status" value="1"/>
</dbReference>
<keyword evidence="7" id="KW-0964">Secreted</keyword>
<evidence type="ECO:0000313" key="12">
    <source>
        <dbReference type="Proteomes" id="UP000646244"/>
    </source>
</evidence>
<dbReference type="InterPro" id="IPR001570">
    <property type="entry name" value="Peptidase_M4_C_domain"/>
</dbReference>
<dbReference type="InterPro" id="IPR013856">
    <property type="entry name" value="Peptidase_M4_domain"/>
</dbReference>
<accession>A0A918U1C5</accession>
<protein>
    <recommendedName>
        <fullName evidence="7">Neutral metalloproteinase</fullName>
        <ecNumber evidence="7">3.4.24.-</ecNumber>
    </recommendedName>
</protein>
<dbReference type="Pfam" id="PF01447">
    <property type="entry name" value="Peptidase_M4"/>
    <property type="match status" value="1"/>
</dbReference>
<evidence type="ECO:0000259" key="10">
    <source>
        <dbReference type="Pfam" id="PF02868"/>
    </source>
</evidence>
<dbReference type="InterPro" id="IPR050728">
    <property type="entry name" value="Zinc_Metalloprotease_M4"/>
</dbReference>
<keyword evidence="2 7" id="KW-0645">Protease</keyword>
<dbReference type="GO" id="GO:0006508">
    <property type="term" value="P:proteolysis"/>
    <property type="evidence" value="ECO:0007669"/>
    <property type="project" value="UniProtKB-KW"/>
</dbReference>
<dbReference type="EMBL" id="BMVB01000046">
    <property type="protein sequence ID" value="GHC74287.1"/>
    <property type="molecule type" value="Genomic_DNA"/>
</dbReference>
<feature type="domain" description="Peptidase M4 C-terminal" evidence="10">
    <location>
        <begin position="186"/>
        <end position="359"/>
    </location>
</feature>
<reference evidence="11" key="1">
    <citation type="journal article" date="2014" name="Int. J. Syst. Evol. Microbiol.">
        <title>Complete genome sequence of Corynebacterium casei LMG S-19264T (=DSM 44701T), isolated from a smear-ripened cheese.</title>
        <authorList>
            <consortium name="US DOE Joint Genome Institute (JGI-PGF)"/>
            <person name="Walter F."/>
            <person name="Albersmeier A."/>
            <person name="Kalinowski J."/>
            <person name="Ruckert C."/>
        </authorList>
    </citation>
    <scope>NUCLEOTIDE SEQUENCE</scope>
    <source>
        <strain evidence="11">JCM 4633</strain>
    </source>
</reference>
<keyword evidence="3" id="KW-0479">Metal-binding</keyword>
<comment type="cofactor">
    <cofactor evidence="7">
        <name>Zn(2+)</name>
        <dbReference type="ChEBI" id="CHEBI:29105"/>
    </cofactor>
</comment>
<dbReference type="PANTHER" id="PTHR33794">
    <property type="entry name" value="BACILLOLYSIN"/>
    <property type="match status" value="1"/>
</dbReference>
<dbReference type="RefSeq" id="WP_229845274.1">
    <property type="nucleotide sequence ID" value="NZ_BMVB01000046.1"/>
</dbReference>
<evidence type="ECO:0000259" key="9">
    <source>
        <dbReference type="Pfam" id="PF01447"/>
    </source>
</evidence>
<sequence length="367" mass="38366">MPLPRSRPVTAAAFAAAAALASVLPGGPAAAAGPGAASVVASGCGTTVGTVLLDTTRNPATGRYELDDPRRGDHRTYDMRQSTSGSGTLVTDDDNSWCDGGRQSDAVAAHYVHSVFWDYYRDVHGRTGAFGDGRAGCSRVHYGNHYTNAFYGACMTYGDGTPPAGPLTRIDIGVHEMTHLVTAATANLAFSGESAGLNEATSDMFAAAAEFHAGNAADPGDYLIAEDTVVNGSDVVRRMDRPSRDGHSKDYWYAGISQILPQYAAGPANHFFYLLAEGSGARVVNGVAYDSPTHDGRPVTGIGRASAEKIWYKALTQRMASTTDYHGARAATLWAAAGLYGSDSPQYRATDAAWAAVNVKGPGGGHH</sequence>
<evidence type="ECO:0000256" key="6">
    <source>
        <dbReference type="ARBA" id="ARBA00023049"/>
    </source>
</evidence>
<keyword evidence="7" id="KW-0732">Signal</keyword>
<dbReference type="Proteomes" id="UP000646244">
    <property type="component" value="Unassembled WGS sequence"/>
</dbReference>
<feature type="compositionally biased region" description="Basic and acidic residues" evidence="8">
    <location>
        <begin position="64"/>
        <end position="78"/>
    </location>
</feature>
<evidence type="ECO:0000256" key="5">
    <source>
        <dbReference type="ARBA" id="ARBA00022833"/>
    </source>
</evidence>
<feature type="chain" id="PRO_5038160614" description="Neutral metalloproteinase" evidence="7">
    <location>
        <begin position="32"/>
        <end position="367"/>
    </location>
</feature>
<evidence type="ECO:0000313" key="11">
    <source>
        <dbReference type="EMBL" id="GHC74287.1"/>
    </source>
</evidence>
<keyword evidence="4 7" id="KW-0378">Hydrolase</keyword>
<evidence type="ECO:0000256" key="7">
    <source>
        <dbReference type="RuleBase" id="RU366073"/>
    </source>
</evidence>
<evidence type="ECO:0000256" key="1">
    <source>
        <dbReference type="ARBA" id="ARBA00009388"/>
    </source>
</evidence>
<dbReference type="Gene3D" id="3.10.170.10">
    <property type="match status" value="1"/>
</dbReference>
<dbReference type="InterPro" id="IPR027268">
    <property type="entry name" value="Peptidase_M4/M1_CTD_sf"/>
</dbReference>
<name>A0A918U1C5_STRCJ</name>
<feature type="domain" description="Peptidase M4" evidence="9">
    <location>
        <begin position="43"/>
        <end position="182"/>
    </location>
</feature>
<evidence type="ECO:0000256" key="3">
    <source>
        <dbReference type="ARBA" id="ARBA00022723"/>
    </source>
</evidence>